<dbReference type="RefSeq" id="WP_073538530.1">
    <property type="nucleotide sequence ID" value="NZ_CP018335.1"/>
</dbReference>
<dbReference type="AlphaFoldDB" id="A0A1L5F785"/>
<proteinExistence type="predicted"/>
<sequence>MSKKLFYIKLMHTIIWFFYVFVFFYILYTGIFNKINLYLWIAIGLEIIEGIILIIFKGKCPLTVLGYKYTDNPEVGFDIYLPKWLAKYNKIIYGSGLVIAMFIIIYRILQT</sequence>
<dbReference type="OrthoDB" id="573857at2"/>
<reference evidence="2 3" key="1">
    <citation type="submission" date="2016-12" db="EMBL/GenBank/DDBJ databases">
        <title>Complete genome sequence of Clostridium kluyveri JZZ isolated from the pit mud of a Chinese flavor liquor-making factory.</title>
        <authorList>
            <person name="Wang Y."/>
        </authorList>
    </citation>
    <scope>NUCLEOTIDE SEQUENCE [LARGE SCALE GENOMIC DNA]</scope>
    <source>
        <strain evidence="2 3">JZZ</strain>
    </source>
</reference>
<feature type="transmembrane region" description="Helical" evidence="1">
    <location>
        <begin position="35"/>
        <end position="56"/>
    </location>
</feature>
<feature type="transmembrane region" description="Helical" evidence="1">
    <location>
        <begin position="6"/>
        <end position="28"/>
    </location>
</feature>
<accession>A0A1L5F785</accession>
<gene>
    <name evidence="2" type="ORF">BS101_09045</name>
</gene>
<keyword evidence="1" id="KW-0812">Transmembrane</keyword>
<organism evidence="2 3">
    <name type="scientific">Clostridium kluyveri</name>
    <dbReference type="NCBI Taxonomy" id="1534"/>
    <lineage>
        <taxon>Bacteria</taxon>
        <taxon>Bacillati</taxon>
        <taxon>Bacillota</taxon>
        <taxon>Clostridia</taxon>
        <taxon>Eubacteriales</taxon>
        <taxon>Clostridiaceae</taxon>
        <taxon>Clostridium</taxon>
    </lineage>
</organism>
<keyword evidence="1" id="KW-0472">Membrane</keyword>
<dbReference type="Proteomes" id="UP000184604">
    <property type="component" value="Chromosome"/>
</dbReference>
<dbReference type="EMBL" id="CP018335">
    <property type="protein sequence ID" value="APM38886.1"/>
    <property type="molecule type" value="Genomic_DNA"/>
</dbReference>
<evidence type="ECO:0000256" key="1">
    <source>
        <dbReference type="SAM" id="Phobius"/>
    </source>
</evidence>
<evidence type="ECO:0000313" key="2">
    <source>
        <dbReference type="EMBL" id="APM38886.1"/>
    </source>
</evidence>
<keyword evidence="1" id="KW-1133">Transmembrane helix</keyword>
<feature type="transmembrane region" description="Helical" evidence="1">
    <location>
        <begin position="91"/>
        <end position="109"/>
    </location>
</feature>
<evidence type="ECO:0008006" key="4">
    <source>
        <dbReference type="Google" id="ProtNLM"/>
    </source>
</evidence>
<name>A0A1L5F785_CLOKL</name>
<evidence type="ECO:0000313" key="3">
    <source>
        <dbReference type="Proteomes" id="UP000184604"/>
    </source>
</evidence>
<protein>
    <recommendedName>
        <fullName evidence="4">DUF2784 domain-containing protein</fullName>
    </recommendedName>
</protein>